<reference evidence="1" key="1">
    <citation type="journal article" date="2015" name="Nature">
        <title>Complex archaea that bridge the gap between prokaryotes and eukaryotes.</title>
        <authorList>
            <person name="Spang A."/>
            <person name="Saw J.H."/>
            <person name="Jorgensen S.L."/>
            <person name="Zaremba-Niedzwiedzka K."/>
            <person name="Martijn J."/>
            <person name="Lind A.E."/>
            <person name="van Eijk R."/>
            <person name="Schleper C."/>
            <person name="Guy L."/>
            <person name="Ettema T.J."/>
        </authorList>
    </citation>
    <scope>NUCLEOTIDE SEQUENCE</scope>
</reference>
<accession>A0A0F9Q5C8</accession>
<dbReference type="EMBL" id="LAZR01001875">
    <property type="protein sequence ID" value="KKN37724.1"/>
    <property type="molecule type" value="Genomic_DNA"/>
</dbReference>
<organism evidence="1">
    <name type="scientific">marine sediment metagenome</name>
    <dbReference type="NCBI Taxonomy" id="412755"/>
    <lineage>
        <taxon>unclassified sequences</taxon>
        <taxon>metagenomes</taxon>
        <taxon>ecological metagenomes</taxon>
    </lineage>
</organism>
<protein>
    <submittedName>
        <fullName evidence="1">Uncharacterized protein</fullName>
    </submittedName>
</protein>
<comment type="caution">
    <text evidence="1">The sequence shown here is derived from an EMBL/GenBank/DDBJ whole genome shotgun (WGS) entry which is preliminary data.</text>
</comment>
<dbReference type="AlphaFoldDB" id="A0A0F9Q5C8"/>
<gene>
    <name evidence="1" type="ORF">LCGC14_0760690</name>
</gene>
<evidence type="ECO:0000313" key="1">
    <source>
        <dbReference type="EMBL" id="KKN37724.1"/>
    </source>
</evidence>
<sequence>MSGRKLFFDAEKLILKTLEETYPRKITLDDADIGFFNNNDLNEQTFDLREILNDAFSHLKEKGLIEYTSKDDSRPRCEIKLTPSGISRIKNPIEVYKSDGIKSAISALFNALARFVENKLTS</sequence>
<name>A0A0F9Q5C8_9ZZZZ</name>
<proteinExistence type="predicted"/>